<dbReference type="RefSeq" id="WP_163171189.1">
    <property type="nucleotide sequence ID" value="NZ_CP044463.1"/>
</dbReference>
<keyword evidence="4" id="KW-1133">Transmembrane helix</keyword>
<reference evidence="5 6" key="1">
    <citation type="submission" date="2019-09" db="EMBL/GenBank/DDBJ databases">
        <title>Non-baumannii Acinetobacter spp. carrying blaNDM-1 isolated in China.</title>
        <authorList>
            <person name="Cui C."/>
            <person name="Chen C."/>
            <person name="Sun J."/>
            <person name="Liu Y."/>
        </authorList>
    </citation>
    <scope>NUCLEOTIDE SEQUENCE [LARGE SCALE GENOMIC DNA]</scope>
    <source>
        <strain evidence="5 6">HZE23-1</strain>
    </source>
</reference>
<evidence type="ECO:0000256" key="3">
    <source>
        <dbReference type="ARBA" id="ARBA00023002"/>
    </source>
</evidence>
<dbReference type="InterPro" id="IPR051209">
    <property type="entry name" value="FAD-bind_Monooxygenase_sf"/>
</dbReference>
<keyword evidence="2" id="KW-0274">FAD</keyword>
<dbReference type="InterPro" id="IPR036188">
    <property type="entry name" value="FAD/NAD-bd_sf"/>
</dbReference>
<proteinExistence type="predicted"/>
<keyword evidence="3" id="KW-0560">Oxidoreductase</keyword>
<dbReference type="SUPFAM" id="SSF51905">
    <property type="entry name" value="FAD/NAD(P)-binding domain"/>
    <property type="match status" value="2"/>
</dbReference>
<evidence type="ECO:0000313" key="6">
    <source>
        <dbReference type="Proteomes" id="UP000503505"/>
    </source>
</evidence>
<protein>
    <submittedName>
        <fullName evidence="5">NAD(P)/FAD-dependent oxidoreductase</fullName>
    </submittedName>
</protein>
<dbReference type="PANTHER" id="PTHR42877">
    <property type="entry name" value="L-ORNITHINE N(5)-MONOOXYGENASE-RELATED"/>
    <property type="match status" value="1"/>
</dbReference>
<dbReference type="AlphaFoldDB" id="A0AAE6WUY4"/>
<gene>
    <name evidence="5" type="ORF">FSC10_06160</name>
</gene>
<dbReference type="PANTHER" id="PTHR42877:SF4">
    <property type="entry name" value="FAD_NAD(P)-BINDING DOMAIN-CONTAINING PROTEIN-RELATED"/>
    <property type="match status" value="1"/>
</dbReference>
<dbReference type="InterPro" id="IPR020946">
    <property type="entry name" value="Flavin_mOase-like"/>
</dbReference>
<evidence type="ECO:0000256" key="2">
    <source>
        <dbReference type="ARBA" id="ARBA00022827"/>
    </source>
</evidence>
<feature type="transmembrane region" description="Helical" evidence="4">
    <location>
        <begin position="12"/>
        <end position="28"/>
    </location>
</feature>
<keyword evidence="4" id="KW-0812">Transmembrane</keyword>
<dbReference type="Gene3D" id="3.50.50.60">
    <property type="entry name" value="FAD/NAD(P)-binding domain"/>
    <property type="match status" value="2"/>
</dbReference>
<dbReference type="GO" id="GO:0004499">
    <property type="term" value="F:N,N-dimethylaniline monooxygenase activity"/>
    <property type="evidence" value="ECO:0007669"/>
    <property type="project" value="InterPro"/>
</dbReference>
<sequence>MNTTKKNNTTKIAIIGAGFGGIAMAIRLQQQGITDFIILEKSNDFGGTWRENQYPGAACDVQSHMYSLSYAPKADWSKRYAEAPEIFAYIQQLVKEFNVPAFTRLNTEVKAAHYDEKRCRWALTLNEDEQLEAQYVIFASGPLHVPQIPKISGIEKFKGKVFHSSQWDHSYDLTGKNVASIGTGGSAIQYISEIASQCKQLYVMQRTAAWVIPRDERLYHDLEKKLFARFDWFRKLHRIRLYWSNESRVVPIVKPTVMKYTQKLAEAYIRYQVKDKEVAQKLIPDYIMGCKRILVSNKYFPTFNRPNVELVTDTIRELTEDSIITADGKKRPIDCLIYGTGFITDPCIYLKNFECTGLNGIKLNEVWKDGAESYYGICIKSFPNLFQLLGPNTVLAHNSVLFMIESQVEYILQLIQMVERSHTEAILVKDEVHNQFNAQVQHMMENTVWQSGCVSWYQQDGGKNFALWPTYTWKYWLKTKWANPSDYHLLSKAS</sequence>
<accession>A0AAE6WUY4</accession>
<keyword evidence="1" id="KW-0285">Flavoprotein</keyword>
<dbReference type="EMBL" id="CP044463">
    <property type="protein sequence ID" value="QIC66968.1"/>
    <property type="molecule type" value="Genomic_DNA"/>
</dbReference>
<dbReference type="GO" id="GO:0050660">
    <property type="term" value="F:flavin adenine dinucleotide binding"/>
    <property type="evidence" value="ECO:0007669"/>
    <property type="project" value="InterPro"/>
</dbReference>
<dbReference type="GO" id="GO:0050661">
    <property type="term" value="F:NADP binding"/>
    <property type="evidence" value="ECO:0007669"/>
    <property type="project" value="InterPro"/>
</dbReference>
<dbReference type="Proteomes" id="UP000503505">
    <property type="component" value="Chromosome"/>
</dbReference>
<name>A0AAE6WUY4_9GAMM</name>
<evidence type="ECO:0000313" key="5">
    <source>
        <dbReference type="EMBL" id="QIC66968.1"/>
    </source>
</evidence>
<dbReference type="Pfam" id="PF00743">
    <property type="entry name" value="FMO-like"/>
    <property type="match status" value="1"/>
</dbReference>
<evidence type="ECO:0000256" key="4">
    <source>
        <dbReference type="SAM" id="Phobius"/>
    </source>
</evidence>
<organism evidence="5 6">
    <name type="scientific">Acinetobacter schindleri</name>
    <dbReference type="NCBI Taxonomy" id="108981"/>
    <lineage>
        <taxon>Bacteria</taxon>
        <taxon>Pseudomonadati</taxon>
        <taxon>Pseudomonadota</taxon>
        <taxon>Gammaproteobacteria</taxon>
        <taxon>Moraxellales</taxon>
        <taxon>Moraxellaceae</taxon>
        <taxon>Acinetobacter</taxon>
    </lineage>
</organism>
<evidence type="ECO:0000256" key="1">
    <source>
        <dbReference type="ARBA" id="ARBA00022630"/>
    </source>
</evidence>
<keyword evidence="4" id="KW-0472">Membrane</keyword>